<dbReference type="PROSITE" id="PS00671">
    <property type="entry name" value="D_2_HYDROXYACID_DH_3"/>
    <property type="match status" value="1"/>
</dbReference>
<comment type="caution">
    <text evidence="7">The sequence shown here is derived from an EMBL/GenBank/DDBJ whole genome shotgun (WGS) entry which is preliminary data.</text>
</comment>
<evidence type="ECO:0000256" key="4">
    <source>
        <dbReference type="RuleBase" id="RU003719"/>
    </source>
</evidence>
<dbReference type="PROSITE" id="PS00670">
    <property type="entry name" value="D_2_HYDROXYACID_DH_2"/>
    <property type="match status" value="1"/>
</dbReference>
<evidence type="ECO:0000259" key="6">
    <source>
        <dbReference type="Pfam" id="PF02826"/>
    </source>
</evidence>
<dbReference type="SUPFAM" id="SSF52283">
    <property type="entry name" value="Formate/glycerate dehydrogenase catalytic domain-like"/>
    <property type="match status" value="1"/>
</dbReference>
<reference evidence="7 8" key="1">
    <citation type="journal article" date="2014" name="Genome Announc.">
        <title>Genome Sequence of Afipia felis Strain 76713, Isolated in Hospital Water Using an Amoeba Co-Culture Procedure.</title>
        <authorList>
            <person name="Benamar S."/>
            <person name="La Scola B."/>
            <person name="Croce O."/>
        </authorList>
    </citation>
    <scope>NUCLEOTIDE SEQUENCE [LARGE SCALE GENOMIC DNA]</scope>
    <source>
        <strain evidence="7 8">76713</strain>
    </source>
</reference>
<dbReference type="InterPro" id="IPR050418">
    <property type="entry name" value="D-iso_2-hydroxyacid_DH_PdxB"/>
</dbReference>
<dbReference type="InterPro" id="IPR006140">
    <property type="entry name" value="D-isomer_DH_NAD-bd"/>
</dbReference>
<dbReference type="SUPFAM" id="SSF51735">
    <property type="entry name" value="NAD(P)-binding Rossmann-fold domains"/>
    <property type="match status" value="1"/>
</dbReference>
<dbReference type="EMBL" id="CCAZ020000001">
    <property type="protein sequence ID" value="CEG08817.1"/>
    <property type="molecule type" value="Genomic_DNA"/>
</dbReference>
<dbReference type="InterPro" id="IPR029753">
    <property type="entry name" value="D-isomer_DH_CS"/>
</dbReference>
<evidence type="ECO:0000256" key="1">
    <source>
        <dbReference type="ARBA" id="ARBA00005854"/>
    </source>
</evidence>
<evidence type="ECO:0000259" key="5">
    <source>
        <dbReference type="Pfam" id="PF00389"/>
    </source>
</evidence>
<sequence length="320" mass="34356">MRRPLFFYFWNEGRVSDIVICEFMDEAAITEGLRGFDYFYDPNLVDHPNDLNVRLKDARAIIVRNRTQVRGALLDAAPKLKAVGRLGVGLDNIDLEACAKRNIAVLPASGANDLSVAEYVITSAMMLLRGAYMATGSVVAGKWPRNTLIGREIADKVMGLVGFGSIARLTAKLAAAMGMKVIAFDPLVDDAAFTRAGVQRQTLENLLALADVVSLHVPLNDKTRNMIDASALSRMRSDAILINAARGGVVDEAAVAAALKAKKLGGAALDVFVEEPLKSGGIFADVPNLILTPHIAGVTVESNTRVSWVTVENVKKVLNA</sequence>
<feature type="domain" description="D-isomer specific 2-hydroxyacid dehydrogenase catalytic" evidence="5">
    <location>
        <begin position="49"/>
        <end position="319"/>
    </location>
</feature>
<dbReference type="Pfam" id="PF02826">
    <property type="entry name" value="2-Hacid_dh_C"/>
    <property type="match status" value="1"/>
</dbReference>
<accession>A0A090MRI7</accession>
<dbReference type="PANTHER" id="PTHR43761">
    <property type="entry name" value="D-ISOMER SPECIFIC 2-HYDROXYACID DEHYDROGENASE FAMILY PROTEIN (AFU_ORTHOLOGUE AFUA_1G13630)"/>
    <property type="match status" value="1"/>
</dbReference>
<comment type="similarity">
    <text evidence="1 4">Belongs to the D-isomer specific 2-hydroxyacid dehydrogenase family.</text>
</comment>
<name>A0A090MRI7_AFIFE</name>
<dbReference type="GO" id="GO:0006564">
    <property type="term" value="P:L-serine biosynthetic process"/>
    <property type="evidence" value="ECO:0007669"/>
    <property type="project" value="UniProtKB-ARBA"/>
</dbReference>
<feature type="domain" description="D-isomer specific 2-hydroxyacid dehydrogenase NAD-binding" evidence="6">
    <location>
        <begin position="123"/>
        <end position="296"/>
    </location>
</feature>
<keyword evidence="8" id="KW-1185">Reference proteome</keyword>
<evidence type="ECO:0000313" key="7">
    <source>
        <dbReference type="EMBL" id="CEG08817.1"/>
    </source>
</evidence>
<evidence type="ECO:0000256" key="3">
    <source>
        <dbReference type="ARBA" id="ARBA00023027"/>
    </source>
</evidence>
<dbReference type="AlphaFoldDB" id="A0A090MRI7"/>
<keyword evidence="2 4" id="KW-0560">Oxidoreductase</keyword>
<dbReference type="GO" id="GO:0051287">
    <property type="term" value="F:NAD binding"/>
    <property type="evidence" value="ECO:0007669"/>
    <property type="project" value="InterPro"/>
</dbReference>
<evidence type="ECO:0000256" key="2">
    <source>
        <dbReference type="ARBA" id="ARBA00023002"/>
    </source>
</evidence>
<dbReference type="InterPro" id="IPR006139">
    <property type="entry name" value="D-isomer_2_OHA_DH_cat_dom"/>
</dbReference>
<organism evidence="7 8">
    <name type="scientific">Afipia felis</name>
    <name type="common">Cat scratch disease bacillus</name>
    <dbReference type="NCBI Taxonomy" id="1035"/>
    <lineage>
        <taxon>Bacteria</taxon>
        <taxon>Pseudomonadati</taxon>
        <taxon>Pseudomonadota</taxon>
        <taxon>Alphaproteobacteria</taxon>
        <taxon>Hyphomicrobiales</taxon>
        <taxon>Nitrobacteraceae</taxon>
        <taxon>Afipia</taxon>
    </lineage>
</organism>
<gene>
    <name evidence="7" type="primary">slcC</name>
    <name evidence="7" type="ORF">BN961_02236</name>
</gene>
<keyword evidence="3" id="KW-0520">NAD</keyword>
<dbReference type="InterPro" id="IPR036291">
    <property type="entry name" value="NAD(P)-bd_dom_sf"/>
</dbReference>
<dbReference type="STRING" id="1035.BN961_02236"/>
<dbReference type="PANTHER" id="PTHR43761:SF1">
    <property type="entry name" value="D-ISOMER SPECIFIC 2-HYDROXYACID DEHYDROGENASE CATALYTIC DOMAIN-CONTAINING PROTEIN-RELATED"/>
    <property type="match status" value="1"/>
</dbReference>
<dbReference type="FunFam" id="3.40.50.720:FF:000041">
    <property type="entry name" value="D-3-phosphoglycerate dehydrogenase"/>
    <property type="match status" value="1"/>
</dbReference>
<proteinExistence type="inferred from homology"/>
<dbReference type="GO" id="GO:0004617">
    <property type="term" value="F:phosphoglycerate dehydrogenase activity"/>
    <property type="evidence" value="ECO:0007669"/>
    <property type="project" value="UniProtKB-ARBA"/>
</dbReference>
<protein>
    <submittedName>
        <fullName evidence="7">(S)-sulfolactate dehydrogenase</fullName>
    </submittedName>
</protein>
<dbReference type="GO" id="GO:0047545">
    <property type="term" value="F:(S)-2-hydroxyglutarate dehydrogenase activity"/>
    <property type="evidence" value="ECO:0007669"/>
    <property type="project" value="UniProtKB-ARBA"/>
</dbReference>
<evidence type="ECO:0000313" key="8">
    <source>
        <dbReference type="Proteomes" id="UP000035762"/>
    </source>
</evidence>
<dbReference type="Pfam" id="PF00389">
    <property type="entry name" value="2-Hacid_dh"/>
    <property type="match status" value="1"/>
</dbReference>
<dbReference type="Proteomes" id="UP000035762">
    <property type="component" value="Unassembled WGS sequence"/>
</dbReference>
<dbReference type="Gene3D" id="3.40.50.720">
    <property type="entry name" value="NAD(P)-binding Rossmann-like Domain"/>
    <property type="match status" value="2"/>
</dbReference>